<accession>A0A2N5T5J4</accession>
<protein>
    <submittedName>
        <fullName evidence="1">Uncharacterized protein</fullName>
    </submittedName>
</protein>
<evidence type="ECO:0000313" key="1">
    <source>
        <dbReference type="EMBL" id="PLW20782.1"/>
    </source>
</evidence>
<comment type="caution">
    <text evidence="1">The sequence shown here is derived from an EMBL/GenBank/DDBJ whole genome shotgun (WGS) entry which is preliminary data.</text>
</comment>
<evidence type="ECO:0000313" key="2">
    <source>
        <dbReference type="Proteomes" id="UP000235388"/>
    </source>
</evidence>
<gene>
    <name evidence="1" type="ORF">PCANC_09295</name>
</gene>
<organism evidence="1 2">
    <name type="scientific">Puccinia coronata f. sp. avenae</name>
    <dbReference type="NCBI Taxonomy" id="200324"/>
    <lineage>
        <taxon>Eukaryota</taxon>
        <taxon>Fungi</taxon>
        <taxon>Dikarya</taxon>
        <taxon>Basidiomycota</taxon>
        <taxon>Pucciniomycotina</taxon>
        <taxon>Pucciniomycetes</taxon>
        <taxon>Pucciniales</taxon>
        <taxon>Pucciniaceae</taxon>
        <taxon>Puccinia</taxon>
    </lineage>
</organism>
<name>A0A2N5T5J4_9BASI</name>
<dbReference type="Proteomes" id="UP000235388">
    <property type="component" value="Unassembled WGS sequence"/>
</dbReference>
<reference evidence="1 2" key="1">
    <citation type="submission" date="2017-11" db="EMBL/GenBank/DDBJ databases">
        <title>De novo assembly and phasing of dikaryotic genomes from two isolates of Puccinia coronata f. sp. avenae, the causal agent of oat crown rust.</title>
        <authorList>
            <person name="Miller M.E."/>
            <person name="Zhang Y."/>
            <person name="Omidvar V."/>
            <person name="Sperschneider J."/>
            <person name="Schwessinger B."/>
            <person name="Raley C."/>
            <person name="Palmer J.M."/>
            <person name="Garnica D."/>
            <person name="Upadhyaya N."/>
            <person name="Rathjen J."/>
            <person name="Taylor J.M."/>
            <person name="Park R.F."/>
            <person name="Dodds P.N."/>
            <person name="Hirsch C.D."/>
            <person name="Kianian S.F."/>
            <person name="Figueroa M."/>
        </authorList>
    </citation>
    <scope>NUCLEOTIDE SEQUENCE [LARGE SCALE GENOMIC DNA]</scope>
    <source>
        <strain evidence="1">12NC29</strain>
    </source>
</reference>
<dbReference type="EMBL" id="PGCJ01000792">
    <property type="protein sequence ID" value="PLW20782.1"/>
    <property type="molecule type" value="Genomic_DNA"/>
</dbReference>
<sequence length="106" mass="11651">MLFQEIPIIIFECGWSNEQQFVCPEQPGRLAAHLVLQHHARTPVKQHKCLLHLLLPQMAQLEDSFGGENWSSYSGQDGAQGPPVLASDFGRAPNLTKSCRTAAAAL</sequence>
<keyword evidence="2" id="KW-1185">Reference proteome</keyword>
<dbReference type="AlphaFoldDB" id="A0A2N5T5J4"/>
<proteinExistence type="predicted"/>